<evidence type="ECO:0000256" key="1">
    <source>
        <dbReference type="SAM" id="SignalP"/>
    </source>
</evidence>
<organism evidence="2">
    <name type="scientific">Anguilla anguilla</name>
    <name type="common">European freshwater eel</name>
    <name type="synonym">Muraena anguilla</name>
    <dbReference type="NCBI Taxonomy" id="7936"/>
    <lineage>
        <taxon>Eukaryota</taxon>
        <taxon>Metazoa</taxon>
        <taxon>Chordata</taxon>
        <taxon>Craniata</taxon>
        <taxon>Vertebrata</taxon>
        <taxon>Euteleostomi</taxon>
        <taxon>Actinopterygii</taxon>
        <taxon>Neopterygii</taxon>
        <taxon>Teleostei</taxon>
        <taxon>Anguilliformes</taxon>
        <taxon>Anguillidae</taxon>
        <taxon>Anguilla</taxon>
    </lineage>
</organism>
<reference evidence="2" key="1">
    <citation type="submission" date="2014-11" db="EMBL/GenBank/DDBJ databases">
        <authorList>
            <person name="Amaro Gonzalez C."/>
        </authorList>
    </citation>
    <scope>NUCLEOTIDE SEQUENCE</scope>
</reference>
<reference evidence="2" key="2">
    <citation type="journal article" date="2015" name="Fish Shellfish Immunol.">
        <title>Early steps in the European eel (Anguilla anguilla)-Vibrio vulnificus interaction in the gills: Role of the RtxA13 toxin.</title>
        <authorList>
            <person name="Callol A."/>
            <person name="Pajuelo D."/>
            <person name="Ebbesson L."/>
            <person name="Teles M."/>
            <person name="MacKenzie S."/>
            <person name="Amaro C."/>
        </authorList>
    </citation>
    <scope>NUCLEOTIDE SEQUENCE</scope>
</reference>
<feature type="signal peptide" evidence="1">
    <location>
        <begin position="1"/>
        <end position="17"/>
    </location>
</feature>
<evidence type="ECO:0000313" key="2">
    <source>
        <dbReference type="EMBL" id="JAH08339.1"/>
    </source>
</evidence>
<dbReference type="AlphaFoldDB" id="A0A0E9PV27"/>
<proteinExistence type="predicted"/>
<keyword evidence="1" id="KW-0732">Signal</keyword>
<feature type="chain" id="PRO_5002431533" evidence="1">
    <location>
        <begin position="18"/>
        <end position="30"/>
    </location>
</feature>
<sequence length="30" mass="3699">MFFVFFWNLLVSQVIKGMPCRNFYLENIIK</sequence>
<name>A0A0E9PV27_ANGAN</name>
<dbReference type="EMBL" id="GBXM01100238">
    <property type="protein sequence ID" value="JAH08339.1"/>
    <property type="molecule type" value="Transcribed_RNA"/>
</dbReference>
<accession>A0A0E9PV27</accession>
<protein>
    <submittedName>
        <fullName evidence="2">Uncharacterized protein</fullName>
    </submittedName>
</protein>